<dbReference type="Gene3D" id="3.40.50.880">
    <property type="match status" value="1"/>
</dbReference>
<name>A0A327L3I0_9BRAD</name>
<dbReference type="PANTHER" id="PTHR43235:SF1">
    <property type="entry name" value="GLUTAMINE AMIDOTRANSFERASE PB2B2.05-RELATED"/>
    <property type="match status" value="1"/>
</dbReference>
<feature type="region of interest" description="Disordered" evidence="1">
    <location>
        <begin position="129"/>
        <end position="152"/>
    </location>
</feature>
<reference evidence="2 3" key="1">
    <citation type="submission" date="2017-07" db="EMBL/GenBank/DDBJ databases">
        <title>Draft Genome Sequences of Select Purple Nonsulfur Bacteria.</title>
        <authorList>
            <person name="Lasarre B."/>
            <person name="Mckinlay J.B."/>
        </authorList>
    </citation>
    <scope>NUCLEOTIDE SEQUENCE [LARGE SCALE GENOMIC DNA]</scope>
    <source>
        <strain evidence="2 3">DSM 5909</strain>
    </source>
</reference>
<dbReference type="InterPro" id="IPR011697">
    <property type="entry name" value="Peptidase_C26"/>
</dbReference>
<dbReference type="RefSeq" id="WP_111418812.1">
    <property type="nucleotide sequence ID" value="NZ_NPEX01000047.1"/>
</dbReference>
<dbReference type="Pfam" id="PF07722">
    <property type="entry name" value="Peptidase_C26"/>
    <property type="match status" value="1"/>
</dbReference>
<evidence type="ECO:0000313" key="3">
    <source>
        <dbReference type="Proteomes" id="UP000249130"/>
    </source>
</evidence>
<dbReference type="OrthoDB" id="9813383at2"/>
<organism evidence="2 3">
    <name type="scientific">Rhodoplanes roseus</name>
    <dbReference type="NCBI Taxonomy" id="29409"/>
    <lineage>
        <taxon>Bacteria</taxon>
        <taxon>Pseudomonadati</taxon>
        <taxon>Pseudomonadota</taxon>
        <taxon>Alphaproteobacteria</taxon>
        <taxon>Hyphomicrobiales</taxon>
        <taxon>Nitrobacteraceae</taxon>
        <taxon>Rhodoplanes</taxon>
    </lineage>
</organism>
<keyword evidence="3" id="KW-1185">Reference proteome</keyword>
<dbReference type="EMBL" id="NPEX01000047">
    <property type="protein sequence ID" value="RAI44383.1"/>
    <property type="molecule type" value="Genomic_DNA"/>
</dbReference>
<dbReference type="Proteomes" id="UP000249130">
    <property type="component" value="Unassembled WGS sequence"/>
</dbReference>
<comment type="caution">
    <text evidence="2">The sequence shown here is derived from an EMBL/GenBank/DDBJ whole genome shotgun (WGS) entry which is preliminary data.</text>
</comment>
<protein>
    <submittedName>
        <fullName evidence="2">Uncharacterized protein</fullName>
    </submittedName>
</protein>
<gene>
    <name evidence="2" type="ORF">CH341_09520</name>
</gene>
<evidence type="ECO:0000256" key="1">
    <source>
        <dbReference type="SAM" id="MobiDB-lite"/>
    </source>
</evidence>
<dbReference type="SUPFAM" id="SSF52317">
    <property type="entry name" value="Class I glutamine amidotransferase-like"/>
    <property type="match status" value="1"/>
</dbReference>
<dbReference type="GO" id="GO:0006598">
    <property type="term" value="P:polyamine catabolic process"/>
    <property type="evidence" value="ECO:0007669"/>
    <property type="project" value="TreeGrafter"/>
</dbReference>
<dbReference type="CDD" id="cd01745">
    <property type="entry name" value="GATase1_2"/>
    <property type="match status" value="1"/>
</dbReference>
<dbReference type="GO" id="GO:0033969">
    <property type="term" value="F:gamma-glutamyl-gamma-aminobutyrate hydrolase activity"/>
    <property type="evidence" value="ECO:0007669"/>
    <property type="project" value="TreeGrafter"/>
</dbReference>
<proteinExistence type="predicted"/>
<dbReference type="InterPro" id="IPR029062">
    <property type="entry name" value="Class_I_gatase-like"/>
</dbReference>
<dbReference type="PANTHER" id="PTHR43235">
    <property type="entry name" value="GLUTAMINE AMIDOTRANSFERASE PB2B2.05-RELATED"/>
    <property type="match status" value="1"/>
</dbReference>
<accession>A0A327L3I0</accession>
<dbReference type="AlphaFoldDB" id="A0A327L3I0"/>
<dbReference type="GO" id="GO:0005829">
    <property type="term" value="C:cytosol"/>
    <property type="evidence" value="ECO:0007669"/>
    <property type="project" value="TreeGrafter"/>
</dbReference>
<dbReference type="PROSITE" id="PS51273">
    <property type="entry name" value="GATASE_TYPE_1"/>
    <property type="match status" value="1"/>
</dbReference>
<dbReference type="InterPro" id="IPR044668">
    <property type="entry name" value="PuuD-like"/>
</dbReference>
<sequence>MPNPHAPVVAVTSDLQQVDDQQRYTVNVIPVNTLARVLGVVPLVVPPLADMLDLDALLARVDGVMVTGGLTNVSPARYGRTPSDDDGPFDRARDATTLPLIRAAIARGTPILLTCRGLQELNVALGGSLRQENPHRPEHRKHGTPASARTDDDRYRIRQDLDLVPAGRLATILGSEHARVNSLHSQLVDDLAPGLVVEATAPDGSIEAVTVADAPGYVLGVIFHPEYWAERDPTSLAILRSFGEAVSVYRAAGGAAPWAATGPGRGPAR</sequence>
<evidence type="ECO:0000313" key="2">
    <source>
        <dbReference type="EMBL" id="RAI44383.1"/>
    </source>
</evidence>